<feature type="chain" id="PRO_5045168070" evidence="3">
    <location>
        <begin position="20"/>
        <end position="474"/>
    </location>
</feature>
<dbReference type="PANTHER" id="PTHR11596:SF5">
    <property type="entry name" value="ALKALINE PHOSPHATASE"/>
    <property type="match status" value="1"/>
</dbReference>
<evidence type="ECO:0000313" key="5">
    <source>
        <dbReference type="Proteomes" id="UP000699975"/>
    </source>
</evidence>
<keyword evidence="3" id="KW-0732">Signal</keyword>
<accession>A0ABS6SK38</accession>
<dbReference type="GO" id="GO:0004035">
    <property type="term" value="F:alkaline phosphatase activity"/>
    <property type="evidence" value="ECO:0007669"/>
    <property type="project" value="UniProtKB-EC"/>
</dbReference>
<evidence type="ECO:0000256" key="1">
    <source>
        <dbReference type="ARBA" id="ARBA00022723"/>
    </source>
</evidence>
<keyword evidence="2 4" id="KW-0378">Hydrolase</keyword>
<sequence>MIRPFKLALLTASAALPLAACTPSEGSAPLQSASATAPEAQRTAKNVILFIGDGMGISTITAARIYEGQKRGESGEENLLSFEGFENVALVKTYNTNAQVPDSAGTATAMHSGQKTQIGLLGVGPETVRGDCASGLANPLPLLGEEVKENGLALGIVSTARITHATPASVYARSADRGWEADAAMPEDQRGLGCNDIATQLVEAEWDVALGGGTAAFFGPEKGGRRAEPGADLPAAWASRTGGTYVTDKASLATAPTDRPVLGLFDASHMDYMADAERDESEPSLTEMTAQAIARLKSDPDGYYLMVEGGRIDHAHHAGRAGYALEETLEFARAVQYAIDNTDPDETLIMVTADHSHVFTIAGYPRRGNDILGLVVPPAEAGDEVAQAATAEDGKPYTTLGYANGPGSIANLAERPVPETGIEARQQAAIPTGSETHAGEDVALYASGPGSENARGVIEQNVIYDIIRSAFGWQ</sequence>
<evidence type="ECO:0000256" key="2">
    <source>
        <dbReference type="ARBA" id="ARBA00022801"/>
    </source>
</evidence>
<dbReference type="CDD" id="cd16012">
    <property type="entry name" value="ALP"/>
    <property type="match status" value="1"/>
</dbReference>
<organism evidence="4 5">
    <name type="scientific">Erythrobacter ani</name>
    <dbReference type="NCBI Taxonomy" id="2827235"/>
    <lineage>
        <taxon>Bacteria</taxon>
        <taxon>Pseudomonadati</taxon>
        <taxon>Pseudomonadota</taxon>
        <taxon>Alphaproteobacteria</taxon>
        <taxon>Sphingomonadales</taxon>
        <taxon>Erythrobacteraceae</taxon>
        <taxon>Erythrobacter/Porphyrobacter group</taxon>
        <taxon>Erythrobacter</taxon>
    </lineage>
</organism>
<keyword evidence="5" id="KW-1185">Reference proteome</keyword>
<protein>
    <submittedName>
        <fullName evidence="4">Alkaline phosphatase</fullName>
        <ecNumber evidence="4">3.1.3.1</ecNumber>
    </submittedName>
</protein>
<dbReference type="PROSITE" id="PS00123">
    <property type="entry name" value="ALKALINE_PHOSPHATASE"/>
    <property type="match status" value="1"/>
</dbReference>
<evidence type="ECO:0000256" key="3">
    <source>
        <dbReference type="SAM" id="SignalP"/>
    </source>
</evidence>
<feature type="signal peptide" evidence="3">
    <location>
        <begin position="1"/>
        <end position="19"/>
    </location>
</feature>
<dbReference type="Pfam" id="PF00245">
    <property type="entry name" value="Alk_phosphatase"/>
    <property type="match status" value="1"/>
</dbReference>
<comment type="caution">
    <text evidence="4">The sequence shown here is derived from an EMBL/GenBank/DDBJ whole genome shotgun (WGS) entry which is preliminary data.</text>
</comment>
<dbReference type="Proteomes" id="UP000699975">
    <property type="component" value="Unassembled WGS sequence"/>
</dbReference>
<proteinExistence type="predicted"/>
<dbReference type="PANTHER" id="PTHR11596">
    <property type="entry name" value="ALKALINE PHOSPHATASE"/>
    <property type="match status" value="1"/>
</dbReference>
<dbReference type="InterPro" id="IPR001952">
    <property type="entry name" value="Alkaline_phosphatase"/>
</dbReference>
<name>A0ABS6SK38_9SPHN</name>
<gene>
    <name evidence="4" type="ORF">KCG45_04105</name>
</gene>
<keyword evidence="1" id="KW-0479">Metal-binding</keyword>
<dbReference type="EC" id="3.1.3.1" evidence="4"/>
<evidence type="ECO:0000313" key="4">
    <source>
        <dbReference type="EMBL" id="MBV7265350.1"/>
    </source>
</evidence>
<dbReference type="RefSeq" id="WP_218315819.1">
    <property type="nucleotide sequence ID" value="NZ_JAGSPB010000001.1"/>
</dbReference>
<dbReference type="InterPro" id="IPR018299">
    <property type="entry name" value="Alkaline_phosphatase_AS"/>
</dbReference>
<dbReference type="SMART" id="SM00098">
    <property type="entry name" value="alkPPc"/>
    <property type="match status" value="1"/>
</dbReference>
<reference evidence="4 5" key="1">
    <citation type="submission" date="2021-04" db="EMBL/GenBank/DDBJ databases">
        <authorList>
            <person name="Pira H."/>
            <person name="Risdian C."/>
            <person name="Wink J."/>
        </authorList>
    </citation>
    <scope>NUCLEOTIDE SEQUENCE [LARGE SCALE GENOMIC DNA]</scope>
    <source>
        <strain evidence="4 5">WH131</strain>
    </source>
</reference>
<dbReference type="EMBL" id="JAGSPB010000001">
    <property type="protein sequence ID" value="MBV7265350.1"/>
    <property type="molecule type" value="Genomic_DNA"/>
</dbReference>